<sequence>MDEMDKLLPGSHIVGVDPHDYQTRPVGKRLEQLAHNAEYLPKETTAENLQGVADKSFDGATLFFVLHNIEQGGYGQVMSEINRVLKDDGYLFVAEDLVDNEEERSTAEQIDRTLNVDIKKQSAQNYKNTEQWKSFFDQNGFEMVEENEQKPDKVKHGFFVLRKKTVVENQ</sequence>
<organism evidence="1 2">
    <name type="scientific">Candidatus Magasanikbacteria bacterium CG_4_9_14_3_um_filter_32_9</name>
    <dbReference type="NCBI Taxonomy" id="1974644"/>
    <lineage>
        <taxon>Bacteria</taxon>
        <taxon>Candidatus Magasanikiibacteriota</taxon>
    </lineage>
</organism>
<dbReference type="AlphaFoldDB" id="A0A2M7Z6D8"/>
<dbReference type="Gene3D" id="3.40.50.150">
    <property type="entry name" value="Vaccinia Virus protein VP39"/>
    <property type="match status" value="1"/>
</dbReference>
<dbReference type="Pfam" id="PF13489">
    <property type="entry name" value="Methyltransf_23"/>
    <property type="match status" value="1"/>
</dbReference>
<dbReference type="GO" id="GO:0008757">
    <property type="term" value="F:S-adenosylmethionine-dependent methyltransferase activity"/>
    <property type="evidence" value="ECO:0007669"/>
    <property type="project" value="InterPro"/>
</dbReference>
<accession>A0A2M7Z6D8</accession>
<dbReference type="EMBL" id="PFVJ01000061">
    <property type="protein sequence ID" value="PJA89691.1"/>
    <property type="molecule type" value="Genomic_DNA"/>
</dbReference>
<dbReference type="Proteomes" id="UP000230843">
    <property type="component" value="Unassembled WGS sequence"/>
</dbReference>
<name>A0A2M7Z6D8_9BACT</name>
<reference evidence="2" key="1">
    <citation type="submission" date="2017-09" db="EMBL/GenBank/DDBJ databases">
        <title>Depth-based differentiation of microbial function through sediment-hosted aquifers and enrichment of novel symbionts in the deep terrestrial subsurface.</title>
        <authorList>
            <person name="Probst A.J."/>
            <person name="Ladd B."/>
            <person name="Jarett J.K."/>
            <person name="Geller-Mcgrath D.E."/>
            <person name="Sieber C.M.K."/>
            <person name="Emerson J.B."/>
            <person name="Anantharaman K."/>
            <person name="Thomas B.C."/>
            <person name="Malmstrom R."/>
            <person name="Stieglmeier M."/>
            <person name="Klingl A."/>
            <person name="Woyke T."/>
            <person name="Ryan C.M."/>
            <person name="Banfield J.F."/>
        </authorList>
    </citation>
    <scope>NUCLEOTIDE SEQUENCE [LARGE SCALE GENOMIC DNA]</scope>
</reference>
<evidence type="ECO:0000313" key="1">
    <source>
        <dbReference type="EMBL" id="PJA89691.1"/>
    </source>
</evidence>
<comment type="caution">
    <text evidence="1">The sequence shown here is derived from an EMBL/GenBank/DDBJ whole genome shotgun (WGS) entry which is preliminary data.</text>
</comment>
<dbReference type="CDD" id="cd02440">
    <property type="entry name" value="AdoMet_MTases"/>
    <property type="match status" value="1"/>
</dbReference>
<protein>
    <submittedName>
        <fullName evidence="1">Uncharacterized protein</fullName>
    </submittedName>
</protein>
<proteinExistence type="predicted"/>
<dbReference type="InterPro" id="IPR029063">
    <property type="entry name" value="SAM-dependent_MTases_sf"/>
</dbReference>
<evidence type="ECO:0000313" key="2">
    <source>
        <dbReference type="Proteomes" id="UP000230843"/>
    </source>
</evidence>
<gene>
    <name evidence="1" type="ORF">CO137_02915</name>
</gene>
<dbReference type="SUPFAM" id="SSF53335">
    <property type="entry name" value="S-adenosyl-L-methionine-dependent methyltransferases"/>
    <property type="match status" value="1"/>
</dbReference>